<reference evidence="1 2" key="1">
    <citation type="journal article" date="2021" name="Hortic Res">
        <title>The domestication of Cucurbita argyrosperma as revealed by the genome of its wild relative.</title>
        <authorList>
            <person name="Barrera-Redondo J."/>
            <person name="Sanchez-de la Vega G."/>
            <person name="Aguirre-Liguori J.A."/>
            <person name="Castellanos-Morales G."/>
            <person name="Gutierrez-Guerrero Y.T."/>
            <person name="Aguirre-Dugua X."/>
            <person name="Aguirre-Planter E."/>
            <person name="Tenaillon M.I."/>
            <person name="Lira-Saade R."/>
            <person name="Eguiarte L.E."/>
        </authorList>
    </citation>
    <scope>NUCLEOTIDE SEQUENCE [LARGE SCALE GENOMIC DNA]</scope>
    <source>
        <strain evidence="1">JBR-2021</strain>
    </source>
</reference>
<dbReference type="Proteomes" id="UP000685013">
    <property type="component" value="Chromosome 12"/>
</dbReference>
<keyword evidence="2" id="KW-1185">Reference proteome</keyword>
<evidence type="ECO:0000313" key="1">
    <source>
        <dbReference type="EMBL" id="KAG6586447.1"/>
    </source>
</evidence>
<gene>
    <name evidence="1" type="ORF">SDJN03_19180</name>
</gene>
<sequence length="97" mass="11024">MMLRLNRFLAGAHMSGLEEFYVSMNEVAEMEELGHFQQLRILELGSTRPQYCVASEGHYLSQNGVSELEGISTLGDIWLLRWIDVCSLEDLCLKTAK</sequence>
<feature type="non-terminal residue" evidence="1">
    <location>
        <position position="1"/>
    </location>
</feature>
<evidence type="ECO:0000313" key="2">
    <source>
        <dbReference type="Proteomes" id="UP000685013"/>
    </source>
</evidence>
<name>A0AAV6MTQ9_9ROSI</name>
<dbReference type="AlphaFoldDB" id="A0AAV6MTQ9"/>
<protein>
    <submittedName>
        <fullName evidence="1">Uncharacterized protein</fullName>
    </submittedName>
</protein>
<organism evidence="1 2">
    <name type="scientific">Cucurbita argyrosperma subsp. sororia</name>
    <dbReference type="NCBI Taxonomy" id="37648"/>
    <lineage>
        <taxon>Eukaryota</taxon>
        <taxon>Viridiplantae</taxon>
        <taxon>Streptophyta</taxon>
        <taxon>Embryophyta</taxon>
        <taxon>Tracheophyta</taxon>
        <taxon>Spermatophyta</taxon>
        <taxon>Magnoliopsida</taxon>
        <taxon>eudicotyledons</taxon>
        <taxon>Gunneridae</taxon>
        <taxon>Pentapetalae</taxon>
        <taxon>rosids</taxon>
        <taxon>fabids</taxon>
        <taxon>Cucurbitales</taxon>
        <taxon>Cucurbitaceae</taxon>
        <taxon>Cucurbiteae</taxon>
        <taxon>Cucurbita</taxon>
    </lineage>
</organism>
<dbReference type="EMBL" id="JAGKQH010000012">
    <property type="protein sequence ID" value="KAG6586447.1"/>
    <property type="molecule type" value="Genomic_DNA"/>
</dbReference>
<comment type="caution">
    <text evidence="1">The sequence shown here is derived from an EMBL/GenBank/DDBJ whole genome shotgun (WGS) entry which is preliminary data.</text>
</comment>
<accession>A0AAV6MTQ9</accession>
<proteinExistence type="predicted"/>